<evidence type="ECO:0000313" key="3">
    <source>
        <dbReference type="Proteomes" id="UP000008141"/>
    </source>
</evidence>
<dbReference type="GeneID" id="17354593"/>
<dbReference type="eggNOG" id="ENOG502R2WC">
    <property type="taxonomic scope" value="Eukaryota"/>
</dbReference>
<evidence type="ECO:0000259" key="1">
    <source>
        <dbReference type="Pfam" id="PF13088"/>
    </source>
</evidence>
<dbReference type="Proteomes" id="UP000008141">
    <property type="component" value="Unassembled WGS sequence"/>
</dbReference>
<dbReference type="AlphaFoldDB" id="E1ZFI1"/>
<dbReference type="RefSeq" id="XP_005847383.1">
    <property type="nucleotide sequence ID" value="XM_005847321.1"/>
</dbReference>
<dbReference type="InterPro" id="IPR036278">
    <property type="entry name" value="Sialidase_sf"/>
</dbReference>
<dbReference type="EMBL" id="GL433845">
    <property type="protein sequence ID" value="EFN55281.1"/>
    <property type="molecule type" value="Genomic_DNA"/>
</dbReference>
<dbReference type="Gene3D" id="2.120.10.10">
    <property type="match status" value="1"/>
</dbReference>
<name>E1ZFI1_CHLVA</name>
<gene>
    <name evidence="2" type="ORF">CHLNCDRAFT_134209</name>
</gene>
<reference evidence="2 3" key="1">
    <citation type="journal article" date="2010" name="Plant Cell">
        <title>The Chlorella variabilis NC64A genome reveals adaptation to photosymbiosis, coevolution with viruses, and cryptic sex.</title>
        <authorList>
            <person name="Blanc G."/>
            <person name="Duncan G."/>
            <person name="Agarkova I."/>
            <person name="Borodovsky M."/>
            <person name="Gurnon J."/>
            <person name="Kuo A."/>
            <person name="Lindquist E."/>
            <person name="Lucas S."/>
            <person name="Pangilinan J."/>
            <person name="Polle J."/>
            <person name="Salamov A."/>
            <person name="Terry A."/>
            <person name="Yamada T."/>
            <person name="Dunigan D.D."/>
            <person name="Grigoriev I.V."/>
            <person name="Claverie J.M."/>
            <person name="Van Etten J.L."/>
        </authorList>
    </citation>
    <scope>NUCLEOTIDE SEQUENCE [LARGE SCALE GENOMIC DNA]</scope>
    <source>
        <strain evidence="2 3">NC64A</strain>
    </source>
</reference>
<proteinExistence type="predicted"/>
<dbReference type="PANTHER" id="PTHR43752">
    <property type="entry name" value="BNR/ASP-BOX REPEAT FAMILY PROTEIN"/>
    <property type="match status" value="1"/>
</dbReference>
<accession>E1ZFI1</accession>
<dbReference type="PANTHER" id="PTHR43752:SF2">
    <property type="entry name" value="BNR_ASP-BOX REPEAT FAMILY PROTEIN"/>
    <property type="match status" value="1"/>
</dbReference>
<keyword evidence="3" id="KW-1185">Reference proteome</keyword>
<evidence type="ECO:0000313" key="2">
    <source>
        <dbReference type="EMBL" id="EFN55281.1"/>
    </source>
</evidence>
<dbReference type="SUPFAM" id="SSF50939">
    <property type="entry name" value="Sialidases"/>
    <property type="match status" value="1"/>
</dbReference>
<dbReference type="InParanoid" id="E1ZFI1"/>
<dbReference type="CDD" id="cd15482">
    <property type="entry name" value="Sialidase_non-viral"/>
    <property type="match status" value="1"/>
</dbReference>
<organism evidence="3">
    <name type="scientific">Chlorella variabilis</name>
    <name type="common">Green alga</name>
    <dbReference type="NCBI Taxonomy" id="554065"/>
    <lineage>
        <taxon>Eukaryota</taxon>
        <taxon>Viridiplantae</taxon>
        <taxon>Chlorophyta</taxon>
        <taxon>core chlorophytes</taxon>
        <taxon>Trebouxiophyceae</taxon>
        <taxon>Chlorellales</taxon>
        <taxon>Chlorellaceae</taxon>
        <taxon>Chlorella clade</taxon>
        <taxon>Chlorella</taxon>
    </lineage>
</organism>
<dbReference type="KEGG" id="cvr:CHLNCDRAFT_134209"/>
<dbReference type="InterPro" id="IPR011040">
    <property type="entry name" value="Sialidase"/>
</dbReference>
<dbReference type="Pfam" id="PF13088">
    <property type="entry name" value="BNR_2"/>
    <property type="match status" value="1"/>
</dbReference>
<protein>
    <recommendedName>
        <fullName evidence="1">Sialidase domain-containing protein</fullName>
    </recommendedName>
</protein>
<feature type="domain" description="Sialidase" evidence="1">
    <location>
        <begin position="240"/>
        <end position="384"/>
    </location>
</feature>
<sequence>MSAAKEGGALAELKSSWALEYANSPYKYACGSSLVVIKKANGAATPLLALAYQASQEAYEGSRTQHLRFTTSKDGGETWTENKCVMWGPAPVWNPCLHYDAGKLEGSRGSFCPHSAAAIASGRLLLFYCESRKSLSPGGDIKYITSPDLGDSWLPPVTIYTHEAEEEVPKVCSGRLLVAQDGAWYLPVHREPAESWHTFTGKGFHPLSEAPEQQLQMAAPAGATPQARHAAPRPPCMPSLSMTTAACVLISRDSGATWKASGDIEDARTWLVNPTLEEGSKGQLIMMFRTSTGRTYMSSSADKGVTWSRPTYNSLPNPNSPFSTVTIDGQVLCVFNNSQTIRAPLALALSVNDCKSWEPLAMVEEDATGNFSCPSIVEWADDTVKVAYTVWGKGVKLATVKLATVDTAAA</sequence>
<dbReference type="OrthoDB" id="504663at2759"/>